<evidence type="ECO:0000256" key="1">
    <source>
        <dbReference type="SAM" id="MobiDB-lite"/>
    </source>
</evidence>
<protein>
    <submittedName>
        <fullName evidence="2">Uncharacterized protein</fullName>
    </submittedName>
</protein>
<proteinExistence type="predicted"/>
<organism evidence="2 3">
    <name type="scientific">Kingdonia uniflora</name>
    <dbReference type="NCBI Taxonomy" id="39325"/>
    <lineage>
        <taxon>Eukaryota</taxon>
        <taxon>Viridiplantae</taxon>
        <taxon>Streptophyta</taxon>
        <taxon>Embryophyta</taxon>
        <taxon>Tracheophyta</taxon>
        <taxon>Spermatophyta</taxon>
        <taxon>Magnoliopsida</taxon>
        <taxon>Ranunculales</taxon>
        <taxon>Circaeasteraceae</taxon>
        <taxon>Kingdonia</taxon>
    </lineage>
</organism>
<feature type="compositionally biased region" description="Basic and acidic residues" evidence="1">
    <location>
        <begin position="385"/>
        <end position="394"/>
    </location>
</feature>
<accession>A0A7J7LPX9</accession>
<evidence type="ECO:0000313" key="2">
    <source>
        <dbReference type="EMBL" id="KAF6144619.1"/>
    </source>
</evidence>
<feature type="region of interest" description="Disordered" evidence="1">
    <location>
        <begin position="385"/>
        <end position="404"/>
    </location>
</feature>
<dbReference type="EMBL" id="JACGCM010002114">
    <property type="protein sequence ID" value="KAF6144619.1"/>
    <property type="molecule type" value="Genomic_DNA"/>
</dbReference>
<sequence>MLIDKETSLSSVYIALKRFEGLGYKADTKKLGGIHIYNVPPFAGKGRGRNRLGGKRRGSVWRDEKLFCPLEGILRVRSFLIKNELIPADPNDVHDSTERAVEIRNARGTPFQLKAALDSLADLVCVAPVPHIKSEGRLNPEFVIFGVEEKGVRGDGGDDVSNVFVKSFVDQIRLPSAAGKGKMAIWKDGIVELTTLIRELLDELVVHVVAVLAEENARFAKMNALKEVFIPGCELLPGVPKFFVEPQLTRTCLLSCPGFVDDLLAVLVVRPCRLEVKLLGKGRTPHIDVLEDRPVVRSNDRQVTGRGVWECGAPRNGNNGSLQALFNQIGVMFLVRPGEGNASESQINHRSVVDKFLQGVMRCAVIGNSPKFLLLAGNAIKVTNDDPRDSDRARQVSNGGPVSTPLLGVRRTIGEGVKPEGRGFVLGLEEGMRLNKRVNFIGGGENGNVDLMSPGKPESTSVLLGGIDRVHVCHAQSVELVKGIGI</sequence>
<dbReference type="Proteomes" id="UP000541444">
    <property type="component" value="Unassembled WGS sequence"/>
</dbReference>
<dbReference type="AlphaFoldDB" id="A0A7J7LPX9"/>
<keyword evidence="3" id="KW-1185">Reference proteome</keyword>
<reference evidence="2 3" key="1">
    <citation type="journal article" date="2020" name="IScience">
        <title>Genome Sequencing of the Endangered Kingdonia uniflora (Circaeasteraceae, Ranunculales) Reveals Potential Mechanisms of Evolutionary Specialization.</title>
        <authorList>
            <person name="Sun Y."/>
            <person name="Deng T."/>
            <person name="Zhang A."/>
            <person name="Moore M.J."/>
            <person name="Landis J.B."/>
            <person name="Lin N."/>
            <person name="Zhang H."/>
            <person name="Zhang X."/>
            <person name="Huang J."/>
            <person name="Zhang X."/>
            <person name="Sun H."/>
            <person name="Wang H."/>
        </authorList>
    </citation>
    <scope>NUCLEOTIDE SEQUENCE [LARGE SCALE GENOMIC DNA]</scope>
    <source>
        <strain evidence="2">TB1705</strain>
        <tissue evidence="2">Leaf</tissue>
    </source>
</reference>
<evidence type="ECO:0000313" key="3">
    <source>
        <dbReference type="Proteomes" id="UP000541444"/>
    </source>
</evidence>
<comment type="caution">
    <text evidence="2">The sequence shown here is derived from an EMBL/GenBank/DDBJ whole genome shotgun (WGS) entry which is preliminary data.</text>
</comment>
<gene>
    <name evidence="2" type="ORF">GIB67_006111</name>
</gene>
<name>A0A7J7LPX9_9MAGN</name>